<evidence type="ECO:0000313" key="3">
    <source>
        <dbReference type="Proteomes" id="UP000034391"/>
    </source>
</evidence>
<evidence type="ECO:0000313" key="2">
    <source>
        <dbReference type="EMBL" id="KKU40125.1"/>
    </source>
</evidence>
<feature type="domain" description="Type II secretion system protein GspE N-terminal" evidence="1">
    <location>
        <begin position="41"/>
        <end position="126"/>
    </location>
</feature>
<name>A0A0G1T3Z1_9BACT</name>
<gene>
    <name evidence="2" type="ORF">UX56_C0041G0007</name>
</gene>
<dbReference type="EMBL" id="LCMR01000041">
    <property type="protein sequence ID" value="KKU40125.1"/>
    <property type="molecule type" value="Genomic_DNA"/>
</dbReference>
<comment type="caution">
    <text evidence="2">The sequence shown here is derived from an EMBL/GenBank/DDBJ whole genome shotgun (WGS) entry which is preliminary data.</text>
</comment>
<evidence type="ECO:0000259" key="1">
    <source>
        <dbReference type="Pfam" id="PF05157"/>
    </source>
</evidence>
<sequence>MTQLEEAEKKSIQSGKKLGEVLVEEKIIGEEDLIKLQAYILGVPYVNLEKEKIDPRVLQIIPEPIARTHNIVAYKKAGQTLEVAMLDPEDLQTIEFIKKTANLKIRPRLASPASIQTILKQYQKSLEVEFGEIIKKETPALTAYAEEERAILAEEGEDLKKIAEDLPIIKIVDTPFCKRLRTFTLNRAKKK</sequence>
<accession>A0A0G1T3Z1</accession>
<proteinExistence type="predicted"/>
<organism evidence="2 3">
    <name type="scientific">Candidatus Azambacteria bacterium GW2011_GWD2_46_48</name>
    <dbReference type="NCBI Taxonomy" id="1618623"/>
    <lineage>
        <taxon>Bacteria</taxon>
        <taxon>Candidatus Azamiibacteriota</taxon>
    </lineage>
</organism>
<reference evidence="2 3" key="1">
    <citation type="journal article" date="2015" name="Nature">
        <title>rRNA introns, odd ribosomes, and small enigmatic genomes across a large radiation of phyla.</title>
        <authorList>
            <person name="Brown C.T."/>
            <person name="Hug L.A."/>
            <person name="Thomas B.C."/>
            <person name="Sharon I."/>
            <person name="Castelle C.J."/>
            <person name="Singh A."/>
            <person name="Wilkins M.J."/>
            <person name="Williams K.H."/>
            <person name="Banfield J.F."/>
        </authorList>
    </citation>
    <scope>NUCLEOTIDE SEQUENCE [LARGE SCALE GENOMIC DNA]</scope>
</reference>
<dbReference type="AlphaFoldDB" id="A0A0G1T3Z1"/>
<dbReference type="Pfam" id="PF05157">
    <property type="entry name" value="MshEN"/>
    <property type="match status" value="1"/>
</dbReference>
<dbReference type="Gene3D" id="3.30.300.160">
    <property type="entry name" value="Type II secretion system, protein E, N-terminal domain"/>
    <property type="match status" value="1"/>
</dbReference>
<protein>
    <submittedName>
        <fullName evidence="2">Tfp pilus assembly protein PilB</fullName>
    </submittedName>
</protein>
<dbReference type="SUPFAM" id="SSF160246">
    <property type="entry name" value="EspE N-terminal domain-like"/>
    <property type="match status" value="1"/>
</dbReference>
<dbReference type="Proteomes" id="UP000034391">
    <property type="component" value="Unassembled WGS sequence"/>
</dbReference>
<dbReference type="InterPro" id="IPR007831">
    <property type="entry name" value="T2SS_GspE_N"/>
</dbReference>
<dbReference type="InterPro" id="IPR037257">
    <property type="entry name" value="T2SS_E_N_sf"/>
</dbReference>